<dbReference type="PRINTS" id="PR00454">
    <property type="entry name" value="ETSDOMAIN"/>
</dbReference>
<dbReference type="Pfam" id="PF00178">
    <property type="entry name" value="Ets"/>
    <property type="match status" value="1"/>
</dbReference>
<dbReference type="Proteomes" id="UP000008144">
    <property type="component" value="Chromosome 4"/>
</dbReference>
<keyword evidence="7" id="KW-1185">Reference proteome</keyword>
<reference evidence="6" key="2">
    <citation type="journal article" date="2008" name="Genome Biol.">
        <title>Improved genome assembly and evidence-based global gene model set for the chordate Ciona intestinalis: new insight into intron and operon populations.</title>
        <authorList>
            <person name="Satou Y."/>
            <person name="Mineta K."/>
            <person name="Ogasawara M."/>
            <person name="Sasakura Y."/>
            <person name="Shoguchi E."/>
            <person name="Ueno K."/>
            <person name="Yamada L."/>
            <person name="Matsumoto J."/>
            <person name="Wasserscheid J."/>
            <person name="Dewar K."/>
            <person name="Wiley G.B."/>
            <person name="Macmil S.L."/>
            <person name="Roe B.A."/>
            <person name="Zeller R.W."/>
            <person name="Hastings K.E."/>
            <person name="Lemaire P."/>
            <person name="Lindquist E."/>
            <person name="Endo T."/>
            <person name="Hotta K."/>
            <person name="Inaba K."/>
        </authorList>
    </citation>
    <scope>NUCLEOTIDE SEQUENCE [LARGE SCALE GENOMIC DNA]</scope>
    <source>
        <strain evidence="6">wild type</strain>
    </source>
</reference>
<dbReference type="STRING" id="7719.ENSCINP00000024831"/>
<feature type="region of interest" description="Disordered" evidence="4">
    <location>
        <begin position="155"/>
        <end position="187"/>
    </location>
</feature>
<dbReference type="Ensembl" id="ENSCINT00000025077.2">
    <property type="protein sequence ID" value="ENSCINP00000024831.2"/>
    <property type="gene ID" value="ENSCING00000013549.2"/>
</dbReference>
<reference evidence="7" key="1">
    <citation type="journal article" date="2002" name="Science">
        <title>The draft genome of Ciona intestinalis: insights into chordate and vertebrate origins.</title>
        <authorList>
            <person name="Dehal P."/>
            <person name="Satou Y."/>
            <person name="Campbell R.K."/>
            <person name="Chapman J."/>
            <person name="Degnan B."/>
            <person name="De Tomaso A."/>
            <person name="Davidson B."/>
            <person name="Di Gregorio A."/>
            <person name="Gelpke M."/>
            <person name="Goodstein D.M."/>
            <person name="Harafuji N."/>
            <person name="Hastings K.E."/>
            <person name="Ho I."/>
            <person name="Hotta K."/>
            <person name="Huang W."/>
            <person name="Kawashima T."/>
            <person name="Lemaire P."/>
            <person name="Martinez D."/>
            <person name="Meinertzhagen I.A."/>
            <person name="Necula S."/>
            <person name="Nonaka M."/>
            <person name="Putnam N."/>
            <person name="Rash S."/>
            <person name="Saiga H."/>
            <person name="Satake M."/>
            <person name="Terry A."/>
            <person name="Yamada L."/>
            <person name="Wang H.G."/>
            <person name="Awazu S."/>
            <person name="Azumi K."/>
            <person name="Boore J."/>
            <person name="Branno M."/>
            <person name="Chin-Bow S."/>
            <person name="DeSantis R."/>
            <person name="Doyle S."/>
            <person name="Francino P."/>
            <person name="Keys D.N."/>
            <person name="Haga S."/>
            <person name="Hayashi H."/>
            <person name="Hino K."/>
            <person name="Imai K.S."/>
            <person name="Inaba K."/>
            <person name="Kano S."/>
            <person name="Kobayashi K."/>
            <person name="Kobayashi M."/>
            <person name="Lee B.I."/>
            <person name="Makabe K.W."/>
            <person name="Manohar C."/>
            <person name="Matassi G."/>
            <person name="Medina M."/>
            <person name="Mochizuki Y."/>
            <person name="Mount S."/>
            <person name="Morishita T."/>
            <person name="Miura S."/>
            <person name="Nakayama A."/>
            <person name="Nishizaka S."/>
            <person name="Nomoto H."/>
            <person name="Ohta F."/>
            <person name="Oishi K."/>
            <person name="Rigoutsos I."/>
            <person name="Sano M."/>
            <person name="Sasaki A."/>
            <person name="Sasakura Y."/>
            <person name="Shoguchi E."/>
            <person name="Shin-i T."/>
            <person name="Spagnuolo A."/>
            <person name="Stainier D."/>
            <person name="Suzuki M.M."/>
            <person name="Tassy O."/>
            <person name="Takatori N."/>
            <person name="Tokuoka M."/>
            <person name="Yagi K."/>
            <person name="Yoshizaki F."/>
            <person name="Wada S."/>
            <person name="Zhang C."/>
            <person name="Hyatt P.D."/>
            <person name="Larimer F."/>
            <person name="Detter C."/>
            <person name="Doggett N."/>
            <person name="Glavina T."/>
            <person name="Hawkins T."/>
            <person name="Richardson P."/>
            <person name="Lucas S."/>
            <person name="Kohara Y."/>
            <person name="Levine M."/>
            <person name="Satoh N."/>
            <person name="Rokhsar D.S."/>
        </authorList>
    </citation>
    <scope>NUCLEOTIDE SEQUENCE [LARGE SCALE GENOMIC DNA]</scope>
</reference>
<dbReference type="GO" id="GO:0005634">
    <property type="term" value="C:nucleus"/>
    <property type="evidence" value="ECO:0000318"/>
    <property type="project" value="GO_Central"/>
</dbReference>
<proteinExistence type="inferred from homology"/>
<name>F6YCF6_CIOIN</name>
<comment type="subcellular location">
    <subcellularLocation>
        <location evidence="3">Nucleus</location>
    </subcellularLocation>
</comment>
<dbReference type="PANTHER" id="PTHR11849:SF190">
    <property type="entry name" value="ETS-DOMAIN PROTEIN"/>
    <property type="match status" value="1"/>
</dbReference>
<dbReference type="InterPro" id="IPR036390">
    <property type="entry name" value="WH_DNA-bd_sf"/>
</dbReference>
<evidence type="ECO:0000256" key="4">
    <source>
        <dbReference type="SAM" id="MobiDB-lite"/>
    </source>
</evidence>
<dbReference type="HOGENOM" id="CLU_308575_0_0_1"/>
<comment type="similarity">
    <text evidence="1 3">Belongs to the ETS family.</text>
</comment>
<evidence type="ECO:0000313" key="6">
    <source>
        <dbReference type="Ensembl" id="ENSCINP00000024831.2"/>
    </source>
</evidence>
<feature type="region of interest" description="Disordered" evidence="4">
    <location>
        <begin position="587"/>
        <end position="608"/>
    </location>
</feature>
<dbReference type="InParanoid" id="F6YCF6"/>
<dbReference type="Gene3D" id="1.10.10.10">
    <property type="entry name" value="Winged helix-like DNA-binding domain superfamily/Winged helix DNA-binding domain"/>
    <property type="match status" value="1"/>
</dbReference>
<dbReference type="SMART" id="SM00413">
    <property type="entry name" value="ETS"/>
    <property type="match status" value="1"/>
</dbReference>
<reference evidence="6" key="3">
    <citation type="submission" date="2025-08" db="UniProtKB">
        <authorList>
            <consortium name="Ensembl"/>
        </authorList>
    </citation>
    <scope>IDENTIFICATION</scope>
</reference>
<dbReference type="SMR" id="F6YCF6"/>
<feature type="compositionally biased region" description="Polar residues" evidence="4">
    <location>
        <begin position="155"/>
        <end position="180"/>
    </location>
</feature>
<evidence type="ECO:0000313" key="7">
    <source>
        <dbReference type="Proteomes" id="UP000008144"/>
    </source>
</evidence>
<keyword evidence="2 3" id="KW-0238">DNA-binding</keyword>
<dbReference type="EMBL" id="EAAA01001970">
    <property type="status" value="NOT_ANNOTATED_CDS"/>
    <property type="molecule type" value="Genomic_DNA"/>
</dbReference>
<dbReference type="PANTHER" id="PTHR11849">
    <property type="entry name" value="ETS"/>
    <property type="match status" value="1"/>
</dbReference>
<dbReference type="GO" id="GO:0006357">
    <property type="term" value="P:regulation of transcription by RNA polymerase II"/>
    <property type="evidence" value="ECO:0000318"/>
    <property type="project" value="GO_Central"/>
</dbReference>
<feature type="region of interest" description="Disordered" evidence="4">
    <location>
        <begin position="204"/>
        <end position="224"/>
    </location>
</feature>
<dbReference type="GeneTree" id="ENSGT00940000169058"/>
<reference evidence="6" key="4">
    <citation type="submission" date="2025-09" db="UniProtKB">
        <authorList>
            <consortium name="Ensembl"/>
        </authorList>
    </citation>
    <scope>IDENTIFICATION</scope>
</reference>
<evidence type="ECO:0000256" key="1">
    <source>
        <dbReference type="ARBA" id="ARBA00005562"/>
    </source>
</evidence>
<dbReference type="GO" id="GO:0030154">
    <property type="term" value="P:cell differentiation"/>
    <property type="evidence" value="ECO:0000318"/>
    <property type="project" value="GO_Central"/>
</dbReference>
<protein>
    <recommendedName>
        <fullName evidence="5">ETS domain-containing protein</fullName>
    </recommendedName>
</protein>
<dbReference type="InterPro" id="IPR000418">
    <property type="entry name" value="Ets_dom"/>
</dbReference>
<dbReference type="InterPro" id="IPR036388">
    <property type="entry name" value="WH-like_DNA-bd_sf"/>
</dbReference>
<dbReference type="PROSITE" id="PS50061">
    <property type="entry name" value="ETS_DOMAIN_3"/>
    <property type="match status" value="1"/>
</dbReference>
<organism evidence="6 7">
    <name type="scientific">Ciona intestinalis</name>
    <name type="common">Transparent sea squirt</name>
    <name type="synonym">Ascidia intestinalis</name>
    <dbReference type="NCBI Taxonomy" id="7719"/>
    <lineage>
        <taxon>Eukaryota</taxon>
        <taxon>Metazoa</taxon>
        <taxon>Chordata</taxon>
        <taxon>Tunicata</taxon>
        <taxon>Ascidiacea</taxon>
        <taxon>Phlebobranchia</taxon>
        <taxon>Cionidae</taxon>
        <taxon>Ciona</taxon>
    </lineage>
</organism>
<evidence type="ECO:0000256" key="3">
    <source>
        <dbReference type="RuleBase" id="RU004019"/>
    </source>
</evidence>
<dbReference type="GO" id="GO:0043565">
    <property type="term" value="F:sequence-specific DNA binding"/>
    <property type="evidence" value="ECO:0007669"/>
    <property type="project" value="InterPro"/>
</dbReference>
<dbReference type="SUPFAM" id="SSF46785">
    <property type="entry name" value="Winged helix' DNA-binding domain"/>
    <property type="match status" value="1"/>
</dbReference>
<feature type="compositionally biased region" description="Low complexity" evidence="4">
    <location>
        <begin position="93"/>
        <end position="122"/>
    </location>
</feature>
<evidence type="ECO:0000256" key="2">
    <source>
        <dbReference type="ARBA" id="ARBA00023125"/>
    </source>
</evidence>
<feature type="region of interest" description="Disordered" evidence="4">
    <location>
        <begin position="92"/>
        <end position="122"/>
    </location>
</feature>
<accession>F6YCF6</accession>
<keyword evidence="3" id="KW-0539">Nucleus</keyword>
<sequence>MDDVIAHFDHDYVINQKCPASVVYSGDTKKRQMTRPLSIQRSALVRHLRKGNLPSSKFQSRDLEQHALSAVDVVTEKSPNTGTTTVRFETLPSMSTSNKTTTNSQRVTVTSSTTTNPTLPGNLATLSSSEFAQILKSFNIRLKTDDSGLAVLKTNRTTSTASGRSGGVSNPPAQTTSVKSDSVLKPPMAGLGKTTWRGLKWHHTNFNHAPKPKAATTPRRRRTVPKRALDPMKLGQARTPKFPGYAVPLSQAWVDLANRDLAAEETVRSSVQSESEKLLLGDEDNKHDPFLSNFTEHDENAESVVLTSQLKPCQTRSESDVTSDQSEISDTFLRVDDITLDGEYLRPSTTLVSDVNKQAPVIASESRTQSHGTDDSPLLRAGLFRCRRTTAETTLGTPHALTDDVTHPGSKELGGNMAEDECRLKSADETDFQEKEVTDKMADYIESHQQYNRQGAGYIPSTQSCSEAPEIGTYRIFEDLFGENSKLMDMHDVTDTMLSNSLSFFASDYDVTNSNQAVAVNREFDHAASESRNELRGFDFCNPDEVFVSSMQTMPDQNCHVSHQQMTSPQVDVFLTSPKSIPASYVTSGSQATLSDTDSGIHSPSSTPMKTYQQNTSFDLDSHWNNYSVQRDAHPSEIGSPTNIDHEIFFNSPTPSYSSSTYSTDTDQESHFINLDDQAAFTNEPIGGQDSCRNEQQTIQTCKTYQFCDNFGQIDAGPIVLRKLYPDEAGRWTATTEPHISNHRSNIVFRTSRKIKKETSTERKRKITSDVSDDRLVKAKRISAGKNVHLWEFIRDILLDPEHSPSLIKWEDRQSGVFRFMQSDVVASMWGERKRNPKMTYEKLSRAMRYYYNRGILERVDGRRLVYKFGPNSHGWQLSGKIKQTPTNVVKSEHADTSNDTVCASPIDSDSIAVVVSGEQTFQGGNETTEIPQTSPSSLDTCNALPNTSKYTNIVTSWLQSTSSSCTSSQITSLPSANVLLGNSIRIAAIQAQ</sequence>
<dbReference type="AlphaFoldDB" id="F6YCF6"/>
<feature type="domain" description="ETS" evidence="5">
    <location>
        <begin position="788"/>
        <end position="870"/>
    </location>
</feature>
<evidence type="ECO:0000259" key="5">
    <source>
        <dbReference type="PROSITE" id="PS50061"/>
    </source>
</evidence>
<dbReference type="InterPro" id="IPR046328">
    <property type="entry name" value="ETS_fam"/>
</dbReference>
<dbReference type="OMA" id="GLKWHHT"/>
<dbReference type="GO" id="GO:0000981">
    <property type="term" value="F:DNA-binding transcription factor activity, RNA polymerase II-specific"/>
    <property type="evidence" value="ECO:0000318"/>
    <property type="project" value="GO_Central"/>
</dbReference>
<dbReference type="FunFam" id="1.10.10.10:FF:000244">
    <property type="entry name" value="ETS-related transcription factor Elf-5 isoform X1"/>
    <property type="match status" value="1"/>
</dbReference>